<comment type="caution">
    <text evidence="2">The sequence shown here is derived from an EMBL/GenBank/DDBJ whole genome shotgun (WGS) entry which is preliminary data.</text>
</comment>
<evidence type="ECO:0000256" key="1">
    <source>
        <dbReference type="SAM" id="MobiDB-lite"/>
    </source>
</evidence>
<sequence>MPGVSVLPELNPAEDAPPSPQRDLLQSWLDARIADMRAIFARPASAMTKADPAAILALLQHHEFNYQSKGKTAHLAPDLLETFGRLIAADQPLPIYFLFHGGYRTNVRGGALAHTFAPDQTELMLLWQVARLKARLDLIHAPGLRFAIVINNGVAFHTNAIPYEKTNAYVAHLRRMIERLGAQDHVWVLNQAELGDFSAHMARVEVLPKPGISEAEHGIVERFLGRSCSVEEASLKIATYERAEAVWGAEVRAIVAEAGGFFCRQIGHPACLSFRPFPGGAIRVQNGAVTFRLAGGAVKPAFVTPLTWDREMPQGLPLRLSLFDGIHPAPFPAEEKARLRA</sequence>
<gene>
    <name evidence="2" type="ORF">GV832_11765</name>
</gene>
<name>A0AAE4Y926_9RHOB</name>
<dbReference type="Proteomes" id="UP001193501">
    <property type="component" value="Unassembled WGS sequence"/>
</dbReference>
<protein>
    <submittedName>
        <fullName evidence="2">Uncharacterized protein</fullName>
    </submittedName>
</protein>
<accession>A0AAE4Y926</accession>
<evidence type="ECO:0000313" key="2">
    <source>
        <dbReference type="EMBL" id="NBZ88258.1"/>
    </source>
</evidence>
<dbReference type="AlphaFoldDB" id="A0AAE4Y926"/>
<evidence type="ECO:0000313" key="3">
    <source>
        <dbReference type="Proteomes" id="UP001193501"/>
    </source>
</evidence>
<reference evidence="2" key="1">
    <citation type="submission" date="2020-01" db="EMBL/GenBank/DDBJ databases">
        <authorList>
            <person name="Chen W.-M."/>
        </authorList>
    </citation>
    <scope>NUCLEOTIDE SEQUENCE</scope>
    <source>
        <strain evidence="2">CYK-10</strain>
    </source>
</reference>
<keyword evidence="3" id="KW-1185">Reference proteome</keyword>
<proteinExistence type="predicted"/>
<organism evidence="2 3">
    <name type="scientific">Stagnihabitans tardus</name>
    <dbReference type="NCBI Taxonomy" id="2699202"/>
    <lineage>
        <taxon>Bacteria</taxon>
        <taxon>Pseudomonadati</taxon>
        <taxon>Pseudomonadota</taxon>
        <taxon>Alphaproteobacteria</taxon>
        <taxon>Rhodobacterales</taxon>
        <taxon>Paracoccaceae</taxon>
        <taxon>Stagnihabitans</taxon>
    </lineage>
</organism>
<dbReference type="EMBL" id="JAABNR010000010">
    <property type="protein sequence ID" value="NBZ88258.1"/>
    <property type="molecule type" value="Genomic_DNA"/>
</dbReference>
<feature type="region of interest" description="Disordered" evidence="1">
    <location>
        <begin position="1"/>
        <end position="21"/>
    </location>
</feature>